<gene>
    <name evidence="1" type="ORF">AAFP95_15925</name>
</gene>
<dbReference type="AlphaFoldDB" id="A0AAU6WL18"/>
<sequence length="192" mass="21286">MKNSTISDYFNTICEFRQAHPVVKCQPLRTNDPGIMTVREALNGLKEILENKYEKFKGMALSAEISRGITNLPHVLYACILPPGQLVPNGIYTVICFDLLGRGALVGCVESKVTSKGLVTVQRKKKPGLLPIDVDGASERTKYNNVFVNPKEFYYPLENSEMLERHIAESLGLALSLLTLSISTKALTEVKK</sequence>
<organism evidence="1 2">
    <name type="scientific">Chryseobacterium endophyticum</name>
    <dbReference type="NCBI Taxonomy" id="1854762"/>
    <lineage>
        <taxon>Bacteria</taxon>
        <taxon>Pseudomonadati</taxon>
        <taxon>Bacteroidota</taxon>
        <taxon>Flavobacteriia</taxon>
        <taxon>Flavobacteriales</taxon>
        <taxon>Weeksellaceae</taxon>
        <taxon>Chryseobacterium group</taxon>
        <taxon>Chryseobacterium</taxon>
    </lineage>
</organism>
<dbReference type="EMBL" id="CP154834">
    <property type="protein sequence ID" value="XAO73253.1"/>
    <property type="molecule type" value="Genomic_DNA"/>
</dbReference>
<proteinExistence type="predicted"/>
<dbReference type="RefSeq" id="WP_294238297.1">
    <property type="nucleotide sequence ID" value="NZ_CP154834.1"/>
</dbReference>
<evidence type="ECO:0000313" key="1">
    <source>
        <dbReference type="EMBL" id="XAO73253.1"/>
    </source>
</evidence>
<protein>
    <submittedName>
        <fullName evidence="1">Uncharacterized protein</fullName>
    </submittedName>
</protein>
<reference evidence="1 2" key="1">
    <citation type="submission" date="2024-04" db="EMBL/GenBank/DDBJ databases">
        <title>Genome sequencing and assembly of rice foliar adapted Chryseobacterium endophyticum OsEnb-ALM-A6.</title>
        <authorList>
            <person name="Kumar S."/>
            <person name="Javed M."/>
            <person name="Chouhan V."/>
            <person name="Charishma K."/>
            <person name="Patel A."/>
            <person name="Kumar M."/>
            <person name="Sahu K.P."/>
            <person name="Kumar A."/>
        </authorList>
    </citation>
    <scope>NUCLEOTIDE SEQUENCE [LARGE SCALE GENOMIC DNA]</scope>
    <source>
        <strain evidence="1 2">OsEnb-ALM-A6</strain>
    </source>
</reference>
<name>A0AAU6WL18_9FLAO</name>
<evidence type="ECO:0000313" key="2">
    <source>
        <dbReference type="Proteomes" id="UP001463665"/>
    </source>
</evidence>
<accession>A0AAU6WL18</accession>
<dbReference type="Proteomes" id="UP001463665">
    <property type="component" value="Chromosome"/>
</dbReference>
<keyword evidence="2" id="KW-1185">Reference proteome</keyword>